<dbReference type="AlphaFoldDB" id="A0A2W1KHE0"/>
<dbReference type="Pfam" id="PF00216">
    <property type="entry name" value="Bac_DNA_binding"/>
    <property type="match status" value="1"/>
</dbReference>
<dbReference type="GO" id="GO:0005829">
    <property type="term" value="C:cytosol"/>
    <property type="evidence" value="ECO:0007669"/>
    <property type="project" value="TreeGrafter"/>
</dbReference>
<dbReference type="GO" id="GO:0006417">
    <property type="term" value="P:regulation of translation"/>
    <property type="evidence" value="ECO:0007669"/>
    <property type="project" value="UniProtKB-KW"/>
</dbReference>
<dbReference type="InterPro" id="IPR000119">
    <property type="entry name" value="Hist_DNA-bd"/>
</dbReference>
<dbReference type="Gene3D" id="4.10.520.10">
    <property type="entry name" value="IHF-like DNA-binding proteins"/>
    <property type="match status" value="1"/>
</dbReference>
<dbReference type="OrthoDB" id="9799835at2"/>
<evidence type="ECO:0000256" key="1">
    <source>
        <dbReference type="ARBA" id="ARBA00010529"/>
    </source>
</evidence>
<dbReference type="PROSITE" id="PS00045">
    <property type="entry name" value="HISTONE_LIKE"/>
    <property type="match status" value="1"/>
</dbReference>
<dbReference type="NCBIfam" id="NF001401">
    <property type="entry name" value="PRK00285.1"/>
    <property type="match status" value="1"/>
</dbReference>
<dbReference type="PANTHER" id="PTHR33175">
    <property type="entry name" value="DNA-BINDING PROTEIN HU"/>
    <property type="match status" value="1"/>
</dbReference>
<comment type="caution">
    <text evidence="9">The sequence shown here is derived from an EMBL/GenBank/DDBJ whole genome shotgun (WGS) entry which is preliminary data.</text>
</comment>
<keyword evidence="4" id="KW-0805">Transcription regulation</keyword>
<evidence type="ECO:0000256" key="8">
    <source>
        <dbReference type="RuleBase" id="RU003939"/>
    </source>
</evidence>
<keyword evidence="3" id="KW-0810">Translation regulation</keyword>
<name>A0A2W1KHE0_ACIFR</name>
<proteinExistence type="inferred from homology"/>
<dbReference type="GO" id="GO:0003677">
    <property type="term" value="F:DNA binding"/>
    <property type="evidence" value="ECO:0007669"/>
    <property type="project" value="UniProtKB-KW"/>
</dbReference>
<evidence type="ECO:0000256" key="6">
    <source>
        <dbReference type="ARBA" id="ARBA00023163"/>
    </source>
</evidence>
<dbReference type="GO" id="GO:0009893">
    <property type="term" value="P:positive regulation of metabolic process"/>
    <property type="evidence" value="ECO:0007669"/>
    <property type="project" value="UniProtKB-ARBA"/>
</dbReference>
<dbReference type="GO" id="GO:0030527">
    <property type="term" value="F:structural constituent of chromatin"/>
    <property type="evidence" value="ECO:0007669"/>
    <property type="project" value="InterPro"/>
</dbReference>
<dbReference type="InterPro" id="IPR020816">
    <property type="entry name" value="Histone-like_DNA-bd_CS"/>
</dbReference>
<evidence type="ECO:0000313" key="9">
    <source>
        <dbReference type="EMBL" id="PZD81822.1"/>
    </source>
</evidence>
<dbReference type="InterPro" id="IPR005684">
    <property type="entry name" value="IHF_alpha"/>
</dbReference>
<dbReference type="Proteomes" id="UP000248886">
    <property type="component" value="Unassembled WGS sequence"/>
</dbReference>
<gene>
    <name evidence="9" type="ORF">DN052_01740</name>
</gene>
<dbReference type="PRINTS" id="PR01727">
    <property type="entry name" value="DNABINDINGHU"/>
</dbReference>
<dbReference type="GO" id="GO:0006310">
    <property type="term" value="P:DNA recombination"/>
    <property type="evidence" value="ECO:0007669"/>
    <property type="project" value="UniProtKB-KW"/>
</dbReference>
<dbReference type="GO" id="GO:0006355">
    <property type="term" value="P:regulation of DNA-templated transcription"/>
    <property type="evidence" value="ECO:0007669"/>
    <property type="project" value="InterPro"/>
</dbReference>
<dbReference type="CDD" id="cd13835">
    <property type="entry name" value="IHF_A"/>
    <property type="match status" value="1"/>
</dbReference>
<dbReference type="InterPro" id="IPR010992">
    <property type="entry name" value="IHF-like_DNA-bd_dom_sf"/>
</dbReference>
<accession>A0A2W1KHE0</accession>
<keyword evidence="5" id="KW-0238">DNA-binding</keyword>
<dbReference type="PANTHER" id="PTHR33175:SF2">
    <property type="entry name" value="INTEGRATION HOST FACTOR SUBUNIT ALPHA"/>
    <property type="match status" value="1"/>
</dbReference>
<dbReference type="SMART" id="SM00411">
    <property type="entry name" value="BHL"/>
    <property type="match status" value="1"/>
</dbReference>
<dbReference type="EMBL" id="QKQP01000001">
    <property type="protein sequence ID" value="PZD81822.1"/>
    <property type="molecule type" value="Genomic_DNA"/>
</dbReference>
<protein>
    <recommendedName>
        <fullName evidence="2">Integration host factor subunit alpha</fullName>
    </recommendedName>
</protein>
<reference evidence="9 10" key="1">
    <citation type="submission" date="2018-06" db="EMBL/GenBank/DDBJ databases">
        <title>Draft sequence of Acidithiobacillus ferrooxidans CCM 4253.</title>
        <authorList>
            <person name="Moya-Beltran A."/>
            <person name="Castro M."/>
            <person name="Covarrubias P.C."/>
            <person name="Issotta F."/>
            <person name="Janiczek O."/>
            <person name="Mandl M."/>
            <person name="Kucera J."/>
            <person name="Quatrini R."/>
        </authorList>
    </citation>
    <scope>NUCLEOTIDE SEQUENCE [LARGE SCALE GENOMIC DNA]</scope>
    <source>
        <strain evidence="9 10">CCM 4253</strain>
    </source>
</reference>
<comment type="similarity">
    <text evidence="1 8">Belongs to the bacterial histone-like protein family.</text>
</comment>
<organism evidence="9 10">
    <name type="scientific">Acidithiobacillus ferrooxidans</name>
    <name type="common">Thiobacillus ferrooxidans</name>
    <dbReference type="NCBI Taxonomy" id="920"/>
    <lineage>
        <taxon>Bacteria</taxon>
        <taxon>Pseudomonadati</taxon>
        <taxon>Pseudomonadota</taxon>
        <taxon>Acidithiobacillia</taxon>
        <taxon>Acidithiobacillales</taxon>
        <taxon>Acidithiobacillaceae</taxon>
        <taxon>Acidithiobacillus</taxon>
    </lineage>
</organism>
<evidence type="ECO:0000256" key="2">
    <source>
        <dbReference type="ARBA" id="ARBA00018329"/>
    </source>
</evidence>
<evidence type="ECO:0000256" key="7">
    <source>
        <dbReference type="ARBA" id="ARBA00023172"/>
    </source>
</evidence>
<evidence type="ECO:0000256" key="3">
    <source>
        <dbReference type="ARBA" id="ARBA00022845"/>
    </source>
</evidence>
<sequence length="84" mass="9368">MRLSGKESKALVELFFDTMRSTLAAGEDVKLSGFGNFTLREKRARPGRNPRTAEMVQISARRVVTFRASQKLREACLAGVEKHG</sequence>
<evidence type="ECO:0000313" key="10">
    <source>
        <dbReference type="Proteomes" id="UP000248886"/>
    </source>
</evidence>
<dbReference type="SUPFAM" id="SSF47729">
    <property type="entry name" value="IHF-like DNA-binding proteins"/>
    <property type="match status" value="1"/>
</dbReference>
<evidence type="ECO:0000256" key="5">
    <source>
        <dbReference type="ARBA" id="ARBA00023125"/>
    </source>
</evidence>
<evidence type="ECO:0000256" key="4">
    <source>
        <dbReference type="ARBA" id="ARBA00023015"/>
    </source>
</evidence>
<keyword evidence="6" id="KW-0804">Transcription</keyword>
<keyword evidence="7" id="KW-0233">DNA recombination</keyword>